<dbReference type="PANTHER" id="PTHR43701">
    <property type="entry name" value="MEMBRANE TRANSPORTER PROTEIN MJ0441-RELATED"/>
    <property type="match status" value="1"/>
</dbReference>
<feature type="transmembrane region" description="Helical" evidence="5">
    <location>
        <begin position="153"/>
        <end position="176"/>
    </location>
</feature>
<dbReference type="InterPro" id="IPR051598">
    <property type="entry name" value="TSUP/Inactive_protease-like"/>
</dbReference>
<evidence type="ECO:0000256" key="1">
    <source>
        <dbReference type="ARBA" id="ARBA00004141"/>
    </source>
</evidence>
<keyword evidence="7" id="KW-1185">Reference proteome</keyword>
<protein>
    <recommendedName>
        <fullName evidence="5">Probable membrane transporter protein</fullName>
    </recommendedName>
</protein>
<dbReference type="GO" id="GO:0005886">
    <property type="term" value="C:plasma membrane"/>
    <property type="evidence" value="ECO:0007669"/>
    <property type="project" value="UniProtKB-SubCell"/>
</dbReference>
<keyword evidence="5" id="KW-1003">Cell membrane</keyword>
<keyword evidence="3 5" id="KW-1133">Transmembrane helix</keyword>
<organism evidence="6 7">
    <name type="scientific">Pseudorhodoferax soli</name>
    <dbReference type="NCBI Taxonomy" id="545864"/>
    <lineage>
        <taxon>Bacteria</taxon>
        <taxon>Pseudomonadati</taxon>
        <taxon>Pseudomonadota</taxon>
        <taxon>Betaproteobacteria</taxon>
        <taxon>Burkholderiales</taxon>
        <taxon>Comamonadaceae</taxon>
    </lineage>
</organism>
<sequence>MLSLTGGLLGLIIGAVLGLTGAGGGIFAVPALVFGLGMDIRSAAPVALLAVGAAAALGAVQGLRRGIVRYKAAMVLAAAGTVTAPLGVQLAHWLSPRWLNLVFVAIMLVIAYRMFLSSRSTQADGDLRDEQAKACKVSKDTGRFLWNLRTATTLGSIGVVSGLATGMLGVGGGFIIVPALAHFSELRMHSIVATSLMVIALLSAVTVFIAWSHGLLLTAPTWAFVLTALVGMAGGRAVALRIPSKMLQRVFSITCVSVAALMLMRNVG</sequence>
<comment type="caution">
    <text evidence="6">The sequence shown here is derived from an EMBL/GenBank/DDBJ whole genome shotgun (WGS) entry which is preliminary data.</text>
</comment>
<feature type="transmembrane region" description="Helical" evidence="5">
    <location>
        <begin position="98"/>
        <end position="116"/>
    </location>
</feature>
<gene>
    <name evidence="6" type="ORF">DES41_10811</name>
</gene>
<evidence type="ECO:0000256" key="3">
    <source>
        <dbReference type="ARBA" id="ARBA00022989"/>
    </source>
</evidence>
<name>A0A368XLC4_9BURK</name>
<feature type="transmembrane region" description="Helical" evidence="5">
    <location>
        <begin position="188"/>
        <end position="210"/>
    </location>
</feature>
<evidence type="ECO:0000256" key="5">
    <source>
        <dbReference type="RuleBase" id="RU363041"/>
    </source>
</evidence>
<dbReference type="RefSeq" id="WP_114470459.1">
    <property type="nucleotide sequence ID" value="NZ_QPJK01000008.1"/>
</dbReference>
<proteinExistence type="inferred from homology"/>
<dbReference type="AlphaFoldDB" id="A0A368XLC4"/>
<evidence type="ECO:0000256" key="4">
    <source>
        <dbReference type="ARBA" id="ARBA00023136"/>
    </source>
</evidence>
<evidence type="ECO:0000313" key="6">
    <source>
        <dbReference type="EMBL" id="RCW67838.1"/>
    </source>
</evidence>
<dbReference type="OrthoDB" id="7031597at2"/>
<evidence type="ECO:0000256" key="2">
    <source>
        <dbReference type="ARBA" id="ARBA00022692"/>
    </source>
</evidence>
<accession>A0A368XLC4</accession>
<keyword evidence="2 5" id="KW-0812">Transmembrane</keyword>
<comment type="subcellular location">
    <subcellularLocation>
        <location evidence="5">Cell membrane</location>
        <topology evidence="5">Multi-pass membrane protein</topology>
    </subcellularLocation>
    <subcellularLocation>
        <location evidence="1">Membrane</location>
        <topology evidence="1">Multi-pass membrane protein</topology>
    </subcellularLocation>
</comment>
<evidence type="ECO:0000313" key="7">
    <source>
        <dbReference type="Proteomes" id="UP000252884"/>
    </source>
</evidence>
<comment type="similarity">
    <text evidence="5">Belongs to the 4-toluene sulfonate uptake permease (TSUP) (TC 2.A.102) family.</text>
</comment>
<dbReference type="InterPro" id="IPR002781">
    <property type="entry name" value="TM_pro_TauE-like"/>
</dbReference>
<dbReference type="PANTHER" id="PTHR43701:SF2">
    <property type="entry name" value="MEMBRANE TRANSPORTER PROTEIN YJNA-RELATED"/>
    <property type="match status" value="1"/>
</dbReference>
<reference evidence="6 7" key="1">
    <citation type="submission" date="2018-07" db="EMBL/GenBank/DDBJ databases">
        <title>Genomic Encyclopedia of Type Strains, Phase IV (KMG-IV): sequencing the most valuable type-strain genomes for metagenomic binning, comparative biology and taxonomic classification.</title>
        <authorList>
            <person name="Goeker M."/>
        </authorList>
    </citation>
    <scope>NUCLEOTIDE SEQUENCE [LARGE SCALE GENOMIC DNA]</scope>
    <source>
        <strain evidence="6 7">DSM 21634</strain>
    </source>
</reference>
<dbReference type="Proteomes" id="UP000252884">
    <property type="component" value="Unassembled WGS sequence"/>
</dbReference>
<dbReference type="EMBL" id="QPJK01000008">
    <property type="protein sequence ID" value="RCW67838.1"/>
    <property type="molecule type" value="Genomic_DNA"/>
</dbReference>
<feature type="transmembrane region" description="Helical" evidence="5">
    <location>
        <begin position="222"/>
        <end position="240"/>
    </location>
</feature>
<feature type="transmembrane region" description="Helical" evidence="5">
    <location>
        <begin position="42"/>
        <end position="60"/>
    </location>
</feature>
<dbReference type="Pfam" id="PF01925">
    <property type="entry name" value="TauE"/>
    <property type="match status" value="1"/>
</dbReference>
<keyword evidence="4 5" id="KW-0472">Membrane</keyword>